<dbReference type="RefSeq" id="WP_124741098.1">
    <property type="nucleotide sequence ID" value="NZ_LDIM01000006.1"/>
</dbReference>
<evidence type="ECO:0000313" key="5">
    <source>
        <dbReference type="EMBL" id="TES49169.1"/>
    </source>
</evidence>
<dbReference type="Proteomes" id="UP000298210">
    <property type="component" value="Unassembled WGS sequence"/>
</dbReference>
<dbReference type="InterPro" id="IPR018060">
    <property type="entry name" value="HTH_AraC"/>
</dbReference>
<sequence length="255" mass="30169">MNQFSYKKRNRLKALSAKITDFSYKKHAHAEYALGVTRKGIQHYHLEGSLQLSHENGIMFFNPEQIHDGSAHDEQGLDYIMLYLEPSLLLEAMERKEYIQFNKPVIYNRIIQQHVLNLSDAVFEEADELVCDDLLFKLANALSFNSTKLVKRDSLIEKMKQDIKQNVKHFYIEALSNKYGMNKFQFIRFFNLHAGITPYQYYLNHKVNCARRFMEQERDPYLAVMEFDFADLTHLNRQFKRIYGSTATNYIKQLV</sequence>
<evidence type="ECO:0000256" key="3">
    <source>
        <dbReference type="ARBA" id="ARBA00023163"/>
    </source>
</evidence>
<keyword evidence="2" id="KW-0238">DNA-binding</keyword>
<dbReference type="PROSITE" id="PS01124">
    <property type="entry name" value="HTH_ARAC_FAMILY_2"/>
    <property type="match status" value="1"/>
</dbReference>
<gene>
    <name evidence="5" type="ORF">E2L03_06710</name>
</gene>
<dbReference type="InterPro" id="IPR003313">
    <property type="entry name" value="AraC-bd"/>
</dbReference>
<keyword evidence="1" id="KW-0805">Transcription regulation</keyword>
<dbReference type="Pfam" id="PF02311">
    <property type="entry name" value="AraC_binding"/>
    <property type="match status" value="1"/>
</dbReference>
<dbReference type="Gene3D" id="1.10.10.60">
    <property type="entry name" value="Homeodomain-like"/>
    <property type="match status" value="1"/>
</dbReference>
<name>A0A4Y7WKJ4_9BACI</name>
<dbReference type="EMBL" id="SNUX01000002">
    <property type="protein sequence ID" value="TES49169.1"/>
    <property type="molecule type" value="Genomic_DNA"/>
</dbReference>
<dbReference type="GO" id="GO:0003700">
    <property type="term" value="F:DNA-binding transcription factor activity"/>
    <property type="evidence" value="ECO:0007669"/>
    <property type="project" value="InterPro"/>
</dbReference>
<dbReference type="GO" id="GO:0043565">
    <property type="term" value="F:sequence-specific DNA binding"/>
    <property type="evidence" value="ECO:0007669"/>
    <property type="project" value="InterPro"/>
</dbReference>
<evidence type="ECO:0000256" key="2">
    <source>
        <dbReference type="ARBA" id="ARBA00023125"/>
    </source>
</evidence>
<dbReference type="PANTHER" id="PTHR46796">
    <property type="entry name" value="HTH-TYPE TRANSCRIPTIONAL ACTIVATOR RHAS-RELATED"/>
    <property type="match status" value="1"/>
</dbReference>
<dbReference type="PANTHER" id="PTHR46796:SF2">
    <property type="entry name" value="TRANSCRIPTIONAL REGULATORY PROTEIN"/>
    <property type="match status" value="1"/>
</dbReference>
<comment type="caution">
    <text evidence="5">The sequence shown here is derived from an EMBL/GenBank/DDBJ whole genome shotgun (WGS) entry which is preliminary data.</text>
</comment>
<dbReference type="SUPFAM" id="SSF51215">
    <property type="entry name" value="Regulatory protein AraC"/>
    <property type="match status" value="1"/>
</dbReference>
<accession>A0A4Y7WKJ4</accession>
<dbReference type="Pfam" id="PF12833">
    <property type="entry name" value="HTH_18"/>
    <property type="match status" value="1"/>
</dbReference>
<dbReference type="InterPro" id="IPR050204">
    <property type="entry name" value="AraC_XylS_family_regulators"/>
</dbReference>
<proteinExistence type="predicted"/>
<dbReference type="AlphaFoldDB" id="A0A4Y7WKJ4"/>
<organism evidence="5 6">
    <name type="scientific">Shouchella lehensis</name>
    <dbReference type="NCBI Taxonomy" id="300825"/>
    <lineage>
        <taxon>Bacteria</taxon>
        <taxon>Bacillati</taxon>
        <taxon>Bacillota</taxon>
        <taxon>Bacilli</taxon>
        <taxon>Bacillales</taxon>
        <taxon>Bacillaceae</taxon>
        <taxon>Shouchella</taxon>
    </lineage>
</organism>
<protein>
    <submittedName>
        <fullName evidence="5">AraC family transcriptional regulator</fullName>
    </submittedName>
</protein>
<evidence type="ECO:0000259" key="4">
    <source>
        <dbReference type="PROSITE" id="PS01124"/>
    </source>
</evidence>
<dbReference type="SMART" id="SM00342">
    <property type="entry name" value="HTH_ARAC"/>
    <property type="match status" value="1"/>
</dbReference>
<reference evidence="5 6" key="1">
    <citation type="submission" date="2019-03" db="EMBL/GenBank/DDBJ databases">
        <authorList>
            <person name="Liu G."/>
        </authorList>
    </citation>
    <scope>NUCLEOTIDE SEQUENCE [LARGE SCALE GENOMIC DNA]</scope>
    <source>
        <strain evidence="5 6">DSM 19099</strain>
    </source>
</reference>
<feature type="domain" description="HTH araC/xylS-type" evidence="4">
    <location>
        <begin position="153"/>
        <end position="253"/>
    </location>
</feature>
<evidence type="ECO:0000313" key="6">
    <source>
        <dbReference type="Proteomes" id="UP000298210"/>
    </source>
</evidence>
<dbReference type="InterPro" id="IPR037923">
    <property type="entry name" value="HTH-like"/>
</dbReference>
<evidence type="ECO:0000256" key="1">
    <source>
        <dbReference type="ARBA" id="ARBA00023015"/>
    </source>
</evidence>
<keyword evidence="3" id="KW-0804">Transcription</keyword>